<evidence type="ECO:0000259" key="3">
    <source>
        <dbReference type="PROSITE" id="PS51278"/>
    </source>
</evidence>
<organism evidence="4 5">
    <name type="scientific">Mycolicibacterium hodleri</name>
    <dbReference type="NCBI Taxonomy" id="49897"/>
    <lineage>
        <taxon>Bacteria</taxon>
        <taxon>Bacillati</taxon>
        <taxon>Actinomycetota</taxon>
        <taxon>Actinomycetes</taxon>
        <taxon>Mycobacteriales</taxon>
        <taxon>Mycobacteriaceae</taxon>
        <taxon>Mycolicibacterium</taxon>
    </lineage>
</organism>
<dbReference type="Proteomes" id="UP000315759">
    <property type="component" value="Unassembled WGS sequence"/>
</dbReference>
<keyword evidence="5" id="KW-1185">Reference proteome</keyword>
<feature type="chain" id="PRO_5021874329" evidence="2">
    <location>
        <begin position="19"/>
        <end position="277"/>
    </location>
</feature>
<evidence type="ECO:0000256" key="1">
    <source>
        <dbReference type="ARBA" id="ARBA00022962"/>
    </source>
</evidence>
<comment type="caution">
    <text evidence="4">The sequence shown here is derived from an EMBL/GenBank/DDBJ whole genome shotgun (WGS) entry which is preliminary data.</text>
</comment>
<dbReference type="AlphaFoldDB" id="A0A544W471"/>
<dbReference type="InterPro" id="IPR026869">
    <property type="entry name" value="EgtC-like"/>
</dbReference>
<proteinExistence type="predicted"/>
<evidence type="ECO:0000313" key="4">
    <source>
        <dbReference type="EMBL" id="TQR87038.1"/>
    </source>
</evidence>
<protein>
    <submittedName>
        <fullName evidence="4">Class II glutamine amidotransferase</fullName>
    </submittedName>
</protein>
<dbReference type="InterPro" id="IPR017932">
    <property type="entry name" value="GATase_2_dom"/>
</dbReference>
<accession>A0A544W471</accession>
<sequence>MCRLLGVVSLTPVSIASAVGDAVLTDFLALTKIHGDGWGVAGVDHVGDAPRVMVSAGSALDDPEFVAATRELRPTASLVHLRWATTGLAVEPRNSHPFLADGLAMAHNGSIKPMDSLDGLLEPAIAASMRGTTDSERYFALIRQHRAATSTLAEAVRRAVAQLRKSHPNASLNALVLGEDQLIVVHAHAHSILPAEDIAEISATDLPSEHLEDYFALRIARVGDGDDARVVVGSTGFGDLPWEPLPPESVVAISMHDLSVTTHPLVLPDATRPAKPA</sequence>
<keyword evidence="1 4" id="KW-0315">Glutamine amidotransferase</keyword>
<keyword evidence="4" id="KW-0808">Transferase</keyword>
<gene>
    <name evidence="4" type="ORF">D8S82_08200</name>
</gene>
<dbReference type="PROSITE" id="PS51278">
    <property type="entry name" value="GATASE_TYPE_2"/>
    <property type="match status" value="1"/>
</dbReference>
<dbReference type="Pfam" id="PF13230">
    <property type="entry name" value="GATase_4"/>
    <property type="match status" value="1"/>
</dbReference>
<evidence type="ECO:0000256" key="2">
    <source>
        <dbReference type="SAM" id="SignalP"/>
    </source>
</evidence>
<dbReference type="EMBL" id="VIFX01000008">
    <property type="protein sequence ID" value="TQR87038.1"/>
    <property type="molecule type" value="Genomic_DNA"/>
</dbReference>
<feature type="signal peptide" evidence="2">
    <location>
        <begin position="1"/>
        <end position="18"/>
    </location>
</feature>
<dbReference type="RefSeq" id="WP_142551610.1">
    <property type="nucleotide sequence ID" value="NZ_VIFX01000008.1"/>
</dbReference>
<keyword evidence="2" id="KW-0732">Signal</keyword>
<feature type="domain" description="Glutamine amidotransferase type-2" evidence="3">
    <location>
        <begin position="2"/>
        <end position="277"/>
    </location>
</feature>
<dbReference type="PANTHER" id="PTHR42824:SF1">
    <property type="entry name" value="GLUTAMINE AMIDOTRANSFERASE YAFJ-RELATED"/>
    <property type="match status" value="1"/>
</dbReference>
<evidence type="ECO:0000313" key="5">
    <source>
        <dbReference type="Proteomes" id="UP000315759"/>
    </source>
</evidence>
<dbReference type="PANTHER" id="PTHR42824">
    <property type="entry name" value="GLUTAMINE AMIDOTRANSFERASE"/>
    <property type="match status" value="1"/>
</dbReference>
<dbReference type="GO" id="GO:0016740">
    <property type="term" value="F:transferase activity"/>
    <property type="evidence" value="ECO:0007669"/>
    <property type="project" value="UniProtKB-KW"/>
</dbReference>
<reference evidence="4 5" key="1">
    <citation type="submission" date="2018-10" db="EMBL/GenBank/DDBJ databases">
        <title>Draft genome of Mycobacterium hodleri strain B.</title>
        <authorList>
            <person name="Amande T.J."/>
            <person name="Mcgenity T.J."/>
        </authorList>
    </citation>
    <scope>NUCLEOTIDE SEQUENCE [LARGE SCALE GENOMIC DNA]</scope>
    <source>
        <strain evidence="4 5">B</strain>
    </source>
</reference>
<dbReference type="Gene3D" id="3.60.20.10">
    <property type="entry name" value="Glutamine Phosphoribosylpyrophosphate, subunit 1, domain 1"/>
    <property type="match status" value="1"/>
</dbReference>
<dbReference type="CDD" id="cd01908">
    <property type="entry name" value="YafJ"/>
    <property type="match status" value="1"/>
</dbReference>
<name>A0A544W471_9MYCO</name>
<dbReference type="InterPro" id="IPR029055">
    <property type="entry name" value="Ntn_hydrolases_N"/>
</dbReference>
<dbReference type="SUPFAM" id="SSF56235">
    <property type="entry name" value="N-terminal nucleophile aminohydrolases (Ntn hydrolases)"/>
    <property type="match status" value="1"/>
</dbReference>